<evidence type="ECO:0008006" key="3">
    <source>
        <dbReference type="Google" id="ProtNLM"/>
    </source>
</evidence>
<organism evidence="1 2">
    <name type="scientific">Meganyctiphanes norvegica</name>
    <name type="common">Northern krill</name>
    <name type="synonym">Thysanopoda norvegica</name>
    <dbReference type="NCBI Taxonomy" id="48144"/>
    <lineage>
        <taxon>Eukaryota</taxon>
        <taxon>Metazoa</taxon>
        <taxon>Ecdysozoa</taxon>
        <taxon>Arthropoda</taxon>
        <taxon>Crustacea</taxon>
        <taxon>Multicrustacea</taxon>
        <taxon>Malacostraca</taxon>
        <taxon>Eumalacostraca</taxon>
        <taxon>Eucarida</taxon>
        <taxon>Euphausiacea</taxon>
        <taxon>Euphausiidae</taxon>
        <taxon>Meganyctiphanes</taxon>
    </lineage>
</organism>
<dbReference type="SUPFAM" id="SSF52266">
    <property type="entry name" value="SGNH hydrolase"/>
    <property type="match status" value="1"/>
</dbReference>
<accession>A0AAV2SPM2</accession>
<dbReference type="InterPro" id="IPR036514">
    <property type="entry name" value="SGNH_hydro_sf"/>
</dbReference>
<sequence length="227" mass="26046">MAHAVVPRKQFIVKLNAFEYQLLHQALTDGFLLVWMGDSHARIICQRNHLSPGNFPVAPTIKFVGRGGRNISTFERHHFQEASEVNPYSALQRIGILFLGSNDIDVRSWPAGRPLNSPANELLRLRENLLNHYDHVFIIGLPERDFCRGRNPDLVHRLSLRCNQRLNDVIKGYYIKLPNAAFNWTDGSRFTPDGVHHSNALYDFILLYVQQKLRGIMTGDEEYVSIV</sequence>
<protein>
    <recommendedName>
        <fullName evidence="3">SGNH hydrolase-type esterase domain-containing protein</fullName>
    </recommendedName>
</protein>
<keyword evidence="2" id="KW-1185">Reference proteome</keyword>
<proteinExistence type="predicted"/>
<dbReference type="Gene3D" id="3.40.50.1110">
    <property type="entry name" value="SGNH hydrolase"/>
    <property type="match status" value="1"/>
</dbReference>
<name>A0AAV2SPM2_MEGNR</name>
<gene>
    <name evidence="1" type="ORF">MNOR_LOCUS40149</name>
</gene>
<dbReference type="Proteomes" id="UP001497623">
    <property type="component" value="Unassembled WGS sequence"/>
</dbReference>
<evidence type="ECO:0000313" key="1">
    <source>
        <dbReference type="EMBL" id="CAL4236006.1"/>
    </source>
</evidence>
<dbReference type="AlphaFoldDB" id="A0AAV2SPM2"/>
<reference evidence="1 2" key="1">
    <citation type="submission" date="2024-05" db="EMBL/GenBank/DDBJ databases">
        <authorList>
            <person name="Wallberg A."/>
        </authorList>
    </citation>
    <scope>NUCLEOTIDE SEQUENCE [LARGE SCALE GENOMIC DNA]</scope>
</reference>
<evidence type="ECO:0000313" key="2">
    <source>
        <dbReference type="Proteomes" id="UP001497623"/>
    </source>
</evidence>
<comment type="caution">
    <text evidence="1">The sequence shown here is derived from an EMBL/GenBank/DDBJ whole genome shotgun (WGS) entry which is preliminary data.</text>
</comment>
<dbReference type="EMBL" id="CAXKWB010116465">
    <property type="protein sequence ID" value="CAL4236006.1"/>
    <property type="molecule type" value="Genomic_DNA"/>
</dbReference>